<evidence type="ECO:0000313" key="1">
    <source>
        <dbReference type="EMBL" id="QOV05660.1"/>
    </source>
</evidence>
<dbReference type="EMBL" id="MT993629">
    <property type="protein sequence ID" value="QOV05660.1"/>
    <property type="molecule type" value="Genomic_DNA"/>
</dbReference>
<organism evidence="1">
    <name type="scientific">feces metagenome</name>
    <dbReference type="NCBI Taxonomy" id="1861841"/>
    <lineage>
        <taxon>unclassified sequences</taxon>
        <taxon>metagenomes</taxon>
        <taxon>organismal metagenomes</taxon>
    </lineage>
</organism>
<reference evidence="1" key="1">
    <citation type="submission" date="2020-09" db="EMBL/GenBank/DDBJ databases">
        <authorList>
            <person name="Eze J.U."/>
            <person name="Rahube T.O."/>
        </authorList>
    </citation>
    <scope>NUCLEOTIDE SEQUENCE</scope>
</reference>
<protein>
    <submittedName>
        <fullName evidence="1">Uncharacterized protein</fullName>
    </submittedName>
</protein>
<accession>A0A7M2QNC9</accession>
<name>A0A7M2QNC9_9ZZZZ</name>
<sequence length="509" mass="57395">MKPMLKTAFFSLVNDLLARGISPELKVSPMTSYGYLKWVEGDSSRVEELYSVRDCSPLTASTFRKRFTAWFAEIMQKYQERLVVNAGIVVGCRVWDHLMYAQRTVKEIRAGGVMVLDNGAERTLEEVKPLLPNEAEKVTTIRNQILETPRSLFTVANDVVRAAMIADAHTEALKINDAYNTLYVYAPGDAARDIWEQMTDIEREVAVEICHANALIEDATFEENLPFLASPEMADIWHKHSDTLKVRILNAAHAAALAMNKRPTTIKEICEAVSKLPPADPNLVDALNAMDSTAAILHMSNTLTRLMQQSEQPGFYAAAYSDIKANYEYVAARCKDRAITIWLRNHLCFGYIGDTYTFVEINQPYRDQLNHILATGWRPEKSATLTLSNIFEMDWWEAKDINITKRETDKVYGTATVTDCEGLYQIAFDWLMDMGEEAERVGLPAIVSITDGKFTLPYEVSLQRDNGTQLDTLEAVQEMDCVLGLSADIFNEVYDKSARADAERLQSSF</sequence>
<proteinExistence type="predicted"/>
<dbReference type="AlphaFoldDB" id="A0A7M2QNC9"/>